<protein>
    <submittedName>
        <fullName evidence="2">Uncharacterized protein</fullName>
    </submittedName>
</protein>
<evidence type="ECO:0000313" key="2">
    <source>
        <dbReference type="EMBL" id="BAC95574.1"/>
    </source>
</evidence>
<evidence type="ECO:0000256" key="1">
    <source>
        <dbReference type="SAM" id="Phobius"/>
    </source>
</evidence>
<dbReference type="EMBL" id="BA000037">
    <property type="protein sequence ID" value="BAC95574.1"/>
    <property type="molecule type" value="Genomic_DNA"/>
</dbReference>
<dbReference type="AlphaFoldDB" id="Q7MHQ9"/>
<reference evidence="2 3" key="1">
    <citation type="journal article" date="2003" name="Genome Res.">
        <title>Comparative genome analysis of Vibrio vulnificus, a marine pathogen.</title>
        <authorList>
            <person name="Chen C.Y."/>
            <person name="Wu K.M."/>
            <person name="Chang Y.C."/>
            <person name="Chang C.H."/>
            <person name="Tsai H.C."/>
            <person name="Liao T.L."/>
            <person name="Liu Y.M."/>
            <person name="Chen H.J."/>
            <person name="Shen A.B."/>
            <person name="Li J.C."/>
            <person name="Su T.L."/>
            <person name="Shao C.P."/>
            <person name="Lee C.T."/>
            <person name="Hor L.I."/>
            <person name="Tsai S.F."/>
        </authorList>
    </citation>
    <scope>NUCLEOTIDE SEQUENCE [LARGE SCALE GENOMIC DNA]</scope>
    <source>
        <strain evidence="2 3">YJ016</strain>
    </source>
</reference>
<dbReference type="KEGG" id="vvy:VV2809"/>
<dbReference type="Proteomes" id="UP000002675">
    <property type="component" value="Chromosome I"/>
</dbReference>
<keyword evidence="1" id="KW-0812">Transmembrane</keyword>
<evidence type="ECO:0000313" key="3">
    <source>
        <dbReference type="Proteomes" id="UP000002675"/>
    </source>
</evidence>
<dbReference type="HOGENOM" id="CLU_3259767_0_0_6"/>
<keyword evidence="1" id="KW-1133">Transmembrane helix</keyword>
<organism evidence="2 3">
    <name type="scientific">Vibrio vulnificus (strain YJ016)</name>
    <dbReference type="NCBI Taxonomy" id="196600"/>
    <lineage>
        <taxon>Bacteria</taxon>
        <taxon>Pseudomonadati</taxon>
        <taxon>Pseudomonadota</taxon>
        <taxon>Gammaproteobacteria</taxon>
        <taxon>Vibrionales</taxon>
        <taxon>Vibrionaceae</taxon>
        <taxon>Vibrio</taxon>
    </lineage>
</organism>
<sequence>MITLPFVGHCHLAIFWLFAGGGEVTGLTFSLPFEPTYSFGLD</sequence>
<proteinExistence type="predicted"/>
<keyword evidence="1" id="KW-0472">Membrane</keyword>
<gene>
    <name evidence="2" type="ordered locus">VV2809</name>
</gene>
<name>Q7MHQ9_VIBVY</name>
<accession>Q7MHQ9</accession>
<feature type="transmembrane region" description="Helical" evidence="1">
    <location>
        <begin position="12"/>
        <end position="33"/>
    </location>
</feature>